<dbReference type="InterPro" id="IPR050263">
    <property type="entry name" value="Bact_Fimbrial_Adh_Pro"/>
</dbReference>
<dbReference type="PANTHER" id="PTHR33420">
    <property type="entry name" value="FIMBRIAL SUBUNIT ELFA-RELATED"/>
    <property type="match status" value="1"/>
</dbReference>
<dbReference type="InterPro" id="IPR036937">
    <property type="entry name" value="Adhesion_dom_fimbrial_sf"/>
</dbReference>
<feature type="signal peptide" evidence="1">
    <location>
        <begin position="1"/>
        <end position="20"/>
    </location>
</feature>
<dbReference type="RefSeq" id="WP_005342239.1">
    <property type="nucleotide sequence ID" value="NZ_JH823256.1"/>
</dbReference>
<sequence length="184" mass="18972">MKKAIVASVLLAVFSGASYAENSATPAATDQGHGVIKFIGAIVDAPCSIAPESVDQTINMGQISNSVLEHQGEGPLRPFDIHLEGCSLDTAKTAAITFNGIPDDTEKKHLAINGFAKGAAIAMISQLDGSEVVLGTPTKAATLVEGDNHLKFGAKLVSNIKAGDGGKAIPGEFSATTDFIMTYQ</sequence>
<proteinExistence type="predicted"/>
<dbReference type="Pfam" id="PF00419">
    <property type="entry name" value="Fimbrial"/>
    <property type="match status" value="1"/>
</dbReference>
<dbReference type="PATRIC" id="fig|1073383.3.peg.810"/>
<dbReference type="Proteomes" id="UP000006087">
    <property type="component" value="Unassembled WGS sequence"/>
</dbReference>
<dbReference type="EMBL" id="AGWU01000008">
    <property type="protein sequence ID" value="EKB22742.1"/>
    <property type="molecule type" value="Genomic_DNA"/>
</dbReference>
<dbReference type="HOGENOM" id="CLU_088965_3_1_6"/>
<accession>K1J481</accession>
<dbReference type="InterPro" id="IPR000259">
    <property type="entry name" value="Adhesion_dom_fimbrial"/>
</dbReference>
<dbReference type="AlphaFoldDB" id="K1J481"/>
<evidence type="ECO:0000256" key="1">
    <source>
        <dbReference type="SAM" id="SignalP"/>
    </source>
</evidence>
<organism evidence="3 4">
    <name type="scientific">Aeromonas veronii AMC34</name>
    <dbReference type="NCBI Taxonomy" id="1073383"/>
    <lineage>
        <taxon>Bacteria</taxon>
        <taxon>Pseudomonadati</taxon>
        <taxon>Pseudomonadota</taxon>
        <taxon>Gammaproteobacteria</taxon>
        <taxon>Aeromonadales</taxon>
        <taxon>Aeromonadaceae</taxon>
        <taxon>Aeromonas</taxon>
    </lineage>
</organism>
<comment type="caution">
    <text evidence="3">The sequence shown here is derived from an EMBL/GenBank/DDBJ whole genome shotgun (WGS) entry which is preliminary data.</text>
</comment>
<reference evidence="3 4" key="1">
    <citation type="submission" date="2012-06" db="EMBL/GenBank/DDBJ databases">
        <title>The Genome Sequence of Aeromonas veronii AMC34.</title>
        <authorList>
            <consortium name="The Broad Institute Genome Sequencing Platform"/>
            <person name="Earl A."/>
            <person name="Ward D."/>
            <person name="Feldgarden M."/>
            <person name="Gevers D."/>
            <person name="Graf J."/>
            <person name="Tomasi A."/>
            <person name="Horneman A."/>
            <person name="Walker B."/>
            <person name="Young S.K."/>
            <person name="Zeng Q."/>
            <person name="Gargeya S."/>
            <person name="Fitzgerald M."/>
            <person name="Haas B."/>
            <person name="Abouelleil A."/>
            <person name="Alvarado L."/>
            <person name="Arachchi H.M."/>
            <person name="Berlin A.M."/>
            <person name="Chapman S.B."/>
            <person name="Goldberg J."/>
            <person name="Griggs A."/>
            <person name="Gujja S."/>
            <person name="Hansen M."/>
            <person name="Howarth C."/>
            <person name="Imamovic A."/>
            <person name="Larimer J."/>
            <person name="McCowan C."/>
            <person name="Montmayeur A."/>
            <person name="Murphy C."/>
            <person name="Neiman D."/>
            <person name="Pearson M."/>
            <person name="Priest M."/>
            <person name="Roberts A."/>
            <person name="Saif S."/>
            <person name="Shea T."/>
            <person name="Sisk P."/>
            <person name="Sykes S."/>
            <person name="Wortman J."/>
            <person name="Nusbaum C."/>
            <person name="Birren B."/>
        </authorList>
    </citation>
    <scope>NUCLEOTIDE SEQUENCE [LARGE SCALE GENOMIC DNA]</scope>
    <source>
        <strain evidence="3 4">AMC34</strain>
    </source>
</reference>
<evidence type="ECO:0000259" key="2">
    <source>
        <dbReference type="Pfam" id="PF00419"/>
    </source>
</evidence>
<keyword evidence="1" id="KW-0732">Signal</keyword>
<dbReference type="GO" id="GO:0009289">
    <property type="term" value="C:pilus"/>
    <property type="evidence" value="ECO:0007669"/>
    <property type="project" value="InterPro"/>
</dbReference>
<protein>
    <recommendedName>
        <fullName evidence="2">Fimbrial-type adhesion domain-containing protein</fullName>
    </recommendedName>
</protein>
<feature type="chain" id="PRO_5003845950" description="Fimbrial-type adhesion domain-containing protein" evidence="1">
    <location>
        <begin position="21"/>
        <end position="184"/>
    </location>
</feature>
<gene>
    <name evidence="3" type="ORF">HMPREF1168_00798</name>
</gene>
<dbReference type="InterPro" id="IPR008966">
    <property type="entry name" value="Adhesion_dom_sf"/>
</dbReference>
<dbReference type="PANTHER" id="PTHR33420:SF26">
    <property type="entry name" value="FIMBRIAL SUBUNIT"/>
    <property type="match status" value="1"/>
</dbReference>
<evidence type="ECO:0000313" key="3">
    <source>
        <dbReference type="EMBL" id="EKB22742.1"/>
    </source>
</evidence>
<dbReference type="Gene3D" id="2.60.40.1090">
    <property type="entry name" value="Fimbrial-type adhesion domain"/>
    <property type="match status" value="1"/>
</dbReference>
<evidence type="ECO:0000313" key="4">
    <source>
        <dbReference type="Proteomes" id="UP000006087"/>
    </source>
</evidence>
<feature type="domain" description="Fimbrial-type adhesion" evidence="2">
    <location>
        <begin position="36"/>
        <end position="184"/>
    </location>
</feature>
<name>K1J481_AERVE</name>
<dbReference type="GO" id="GO:0043709">
    <property type="term" value="P:cell adhesion involved in single-species biofilm formation"/>
    <property type="evidence" value="ECO:0007669"/>
    <property type="project" value="TreeGrafter"/>
</dbReference>
<dbReference type="SUPFAM" id="SSF49401">
    <property type="entry name" value="Bacterial adhesins"/>
    <property type="match status" value="1"/>
</dbReference>